<feature type="region of interest" description="Disordered" evidence="5">
    <location>
        <begin position="337"/>
        <end position="418"/>
    </location>
</feature>
<dbReference type="PANTHER" id="PTHR45931">
    <property type="entry name" value="SI:CH211-59O9.10"/>
    <property type="match status" value="1"/>
</dbReference>
<dbReference type="PROSITE" id="PS50089">
    <property type="entry name" value="ZF_RING_2"/>
    <property type="match status" value="1"/>
</dbReference>
<accession>A0A0D7BTU0</accession>
<keyword evidence="1" id="KW-0479">Metal-binding</keyword>
<dbReference type="Proteomes" id="UP000054007">
    <property type="component" value="Unassembled WGS sequence"/>
</dbReference>
<dbReference type="GO" id="GO:0008270">
    <property type="term" value="F:zinc ion binding"/>
    <property type="evidence" value="ECO:0007669"/>
    <property type="project" value="UniProtKB-KW"/>
</dbReference>
<evidence type="ECO:0000259" key="6">
    <source>
        <dbReference type="PROSITE" id="PS50089"/>
    </source>
</evidence>
<dbReference type="EMBL" id="KN880435">
    <property type="protein sequence ID" value="KIY73589.1"/>
    <property type="molecule type" value="Genomic_DNA"/>
</dbReference>
<dbReference type="SUPFAM" id="SSF57850">
    <property type="entry name" value="RING/U-box"/>
    <property type="match status" value="1"/>
</dbReference>
<feature type="compositionally biased region" description="Basic and acidic residues" evidence="5">
    <location>
        <begin position="76"/>
        <end position="86"/>
    </location>
</feature>
<organism evidence="7 8">
    <name type="scientific">Cylindrobasidium torrendii FP15055 ss-10</name>
    <dbReference type="NCBI Taxonomy" id="1314674"/>
    <lineage>
        <taxon>Eukaryota</taxon>
        <taxon>Fungi</taxon>
        <taxon>Dikarya</taxon>
        <taxon>Basidiomycota</taxon>
        <taxon>Agaricomycotina</taxon>
        <taxon>Agaricomycetes</taxon>
        <taxon>Agaricomycetidae</taxon>
        <taxon>Agaricales</taxon>
        <taxon>Marasmiineae</taxon>
        <taxon>Physalacriaceae</taxon>
        <taxon>Cylindrobasidium</taxon>
    </lineage>
</organism>
<dbReference type="CDD" id="cd16454">
    <property type="entry name" value="RING-H2_PA-TM-RING"/>
    <property type="match status" value="1"/>
</dbReference>
<feature type="compositionally biased region" description="Low complexity" evidence="5">
    <location>
        <begin position="384"/>
        <end position="393"/>
    </location>
</feature>
<feature type="compositionally biased region" description="Low complexity" evidence="5">
    <location>
        <begin position="93"/>
        <end position="110"/>
    </location>
</feature>
<dbReference type="GO" id="GO:0006511">
    <property type="term" value="P:ubiquitin-dependent protein catabolic process"/>
    <property type="evidence" value="ECO:0007669"/>
    <property type="project" value="TreeGrafter"/>
</dbReference>
<dbReference type="GO" id="GO:0061630">
    <property type="term" value="F:ubiquitin protein ligase activity"/>
    <property type="evidence" value="ECO:0007669"/>
    <property type="project" value="TreeGrafter"/>
</dbReference>
<dbReference type="Gene3D" id="3.30.40.10">
    <property type="entry name" value="Zinc/RING finger domain, C3HC4 (zinc finger)"/>
    <property type="match status" value="1"/>
</dbReference>
<evidence type="ECO:0000313" key="8">
    <source>
        <dbReference type="Proteomes" id="UP000054007"/>
    </source>
</evidence>
<feature type="region of interest" description="Disordered" evidence="5">
    <location>
        <begin position="294"/>
        <end position="324"/>
    </location>
</feature>
<feature type="region of interest" description="Disordered" evidence="5">
    <location>
        <begin position="76"/>
        <end position="126"/>
    </location>
</feature>
<name>A0A0D7BTU0_9AGAR</name>
<dbReference type="SMART" id="SM00184">
    <property type="entry name" value="RING"/>
    <property type="match status" value="1"/>
</dbReference>
<evidence type="ECO:0000256" key="2">
    <source>
        <dbReference type="ARBA" id="ARBA00022771"/>
    </source>
</evidence>
<keyword evidence="3" id="KW-0862">Zinc</keyword>
<protein>
    <recommendedName>
        <fullName evidence="6">RING-type domain-containing protein</fullName>
    </recommendedName>
</protein>
<evidence type="ECO:0000256" key="5">
    <source>
        <dbReference type="SAM" id="MobiDB-lite"/>
    </source>
</evidence>
<keyword evidence="2 4" id="KW-0863">Zinc-finger</keyword>
<dbReference type="GO" id="GO:0005634">
    <property type="term" value="C:nucleus"/>
    <property type="evidence" value="ECO:0007669"/>
    <property type="project" value="TreeGrafter"/>
</dbReference>
<proteinExistence type="predicted"/>
<evidence type="ECO:0000313" key="7">
    <source>
        <dbReference type="EMBL" id="KIY73589.1"/>
    </source>
</evidence>
<evidence type="ECO:0000256" key="4">
    <source>
        <dbReference type="PROSITE-ProRule" id="PRU00175"/>
    </source>
</evidence>
<reference evidence="7 8" key="1">
    <citation type="journal article" date="2015" name="Fungal Genet. Biol.">
        <title>Evolution of novel wood decay mechanisms in Agaricales revealed by the genome sequences of Fistulina hepatica and Cylindrobasidium torrendii.</title>
        <authorList>
            <person name="Floudas D."/>
            <person name="Held B.W."/>
            <person name="Riley R."/>
            <person name="Nagy L.G."/>
            <person name="Koehler G."/>
            <person name="Ransdell A.S."/>
            <person name="Younus H."/>
            <person name="Chow J."/>
            <person name="Chiniquy J."/>
            <person name="Lipzen A."/>
            <person name="Tritt A."/>
            <person name="Sun H."/>
            <person name="Haridas S."/>
            <person name="LaButti K."/>
            <person name="Ohm R.A."/>
            <person name="Kues U."/>
            <person name="Blanchette R.A."/>
            <person name="Grigoriev I.V."/>
            <person name="Minto R.E."/>
            <person name="Hibbett D.S."/>
        </authorList>
    </citation>
    <scope>NUCLEOTIDE SEQUENCE [LARGE SCALE GENOMIC DNA]</scope>
    <source>
        <strain evidence="7 8">FP15055 ss-10</strain>
    </source>
</reference>
<dbReference type="Pfam" id="PF13639">
    <property type="entry name" value="zf-RING_2"/>
    <property type="match status" value="1"/>
</dbReference>
<dbReference type="InterPro" id="IPR013083">
    <property type="entry name" value="Znf_RING/FYVE/PHD"/>
</dbReference>
<sequence>MSSREPLWFCHECGAETIPLMAPDPICASCNSSFVEKLDDPDDDPRAMGPVDDDLDMNDAYMTLLSRLLSDIPVQRRERNREHDTTLPRPAYSFSFTSNNTTGTGTRSFTIGNRPEQAGEGQGNVPTLGEYIRRGPERDPQQPGAAGIQAVDYFMSMLGLGPGGSAGDFNEMFARGFGSPGGGNGTMGDYALNQQALDDIITQIMESTNSHRPVAASKEIIDKLPREVLEEKSPLLEKDCAVCKDQFSLTTEDPDEQIIVTLPCHHAFHQPCILPWLETSGTCPVCRHQLIPQPEEHHGPAPADRMPNERANATGQPTPAATGGLLRALFGGSMVSPASAAGNSRLSPPASSPPGRQSSTGYFSSDSSMSNNRRPSRNDRRLSTDNNNNNNNSRSDRSGSSRDNNQSHHVPGGWDDLD</sequence>
<evidence type="ECO:0000256" key="3">
    <source>
        <dbReference type="ARBA" id="ARBA00022833"/>
    </source>
</evidence>
<dbReference type="AlphaFoldDB" id="A0A0D7BTU0"/>
<feature type="compositionally biased region" description="Polar residues" evidence="5">
    <location>
        <begin position="354"/>
        <end position="363"/>
    </location>
</feature>
<feature type="domain" description="RING-type" evidence="6">
    <location>
        <begin position="240"/>
        <end position="287"/>
    </location>
</feature>
<dbReference type="OrthoDB" id="8062037at2759"/>
<feature type="compositionally biased region" description="Low complexity" evidence="5">
    <location>
        <begin position="364"/>
        <end position="373"/>
    </location>
</feature>
<keyword evidence="8" id="KW-1185">Reference proteome</keyword>
<gene>
    <name evidence="7" type="ORF">CYLTODRAFT_416962</name>
</gene>
<dbReference type="InterPro" id="IPR001841">
    <property type="entry name" value="Znf_RING"/>
</dbReference>
<dbReference type="InterPro" id="IPR051834">
    <property type="entry name" value="RING_finger_E3_ligase"/>
</dbReference>
<dbReference type="PANTHER" id="PTHR45931:SF3">
    <property type="entry name" value="RING ZINC FINGER-CONTAINING PROTEIN"/>
    <property type="match status" value="1"/>
</dbReference>
<dbReference type="STRING" id="1314674.A0A0D7BTU0"/>
<evidence type="ECO:0000256" key="1">
    <source>
        <dbReference type="ARBA" id="ARBA00022723"/>
    </source>
</evidence>